<reference evidence="10" key="1">
    <citation type="submission" date="2009-09" db="EMBL/GenBank/DDBJ databases">
        <title>The complete chromosome of Desulfohalobium retbaense DSM 5692.</title>
        <authorList>
            <consortium name="US DOE Joint Genome Institute (JGI-PGF)"/>
            <person name="Lucas S."/>
            <person name="Copeland A."/>
            <person name="Lapidus A."/>
            <person name="Glavina del Rio T."/>
            <person name="Dalin E."/>
            <person name="Tice H."/>
            <person name="Bruce D."/>
            <person name="Goodwin L."/>
            <person name="Pitluck S."/>
            <person name="Kyrpides N."/>
            <person name="Mavromatis K."/>
            <person name="Ivanova N."/>
            <person name="Mikhailova N."/>
            <person name="Munk A.C."/>
            <person name="Brettin T."/>
            <person name="Detter J.C."/>
            <person name="Han C."/>
            <person name="Tapia R."/>
            <person name="Larimer F."/>
            <person name="Land M."/>
            <person name="Hauser L."/>
            <person name="Markowitz V."/>
            <person name="Cheng J.-F."/>
            <person name="Hugenholtz P."/>
            <person name="Woyke T."/>
            <person name="Wu D."/>
            <person name="Spring S."/>
            <person name="Klenk H.-P."/>
            <person name="Eisen J.A."/>
        </authorList>
    </citation>
    <scope>NUCLEOTIDE SEQUENCE [LARGE SCALE GENOMIC DNA]</scope>
    <source>
        <strain evidence="10">DSM 5692</strain>
    </source>
</reference>
<evidence type="ECO:0000313" key="10">
    <source>
        <dbReference type="Proteomes" id="UP000001052"/>
    </source>
</evidence>
<keyword evidence="3 4" id="KW-0413">Isomerase</keyword>
<dbReference type="PIRSF" id="PIRSF001430">
    <property type="entry name" value="tRNA_psdUrid_synth"/>
    <property type="match status" value="1"/>
</dbReference>
<dbReference type="InterPro" id="IPR020097">
    <property type="entry name" value="PsdUridine_synth_TruA_a/b_dom"/>
</dbReference>
<dbReference type="NCBIfam" id="TIGR00071">
    <property type="entry name" value="hisT_truA"/>
    <property type="match status" value="1"/>
</dbReference>
<evidence type="ECO:0000256" key="4">
    <source>
        <dbReference type="HAMAP-Rule" id="MF_00171"/>
    </source>
</evidence>
<dbReference type="GO" id="GO:0160147">
    <property type="term" value="F:tRNA pseudouridine(38-40) synthase activity"/>
    <property type="evidence" value="ECO:0007669"/>
    <property type="project" value="UniProtKB-EC"/>
</dbReference>
<feature type="binding site" evidence="4 6">
    <location>
        <position position="110"/>
    </location>
    <ligand>
        <name>substrate</name>
    </ligand>
</feature>
<dbReference type="EMBL" id="CP001734">
    <property type="protein sequence ID" value="ACV69395.1"/>
    <property type="molecule type" value="Genomic_DNA"/>
</dbReference>
<comment type="function">
    <text evidence="4">Formation of pseudouridine at positions 38, 39 and 40 in the anticodon stem and loop of transfer RNAs.</text>
</comment>
<keyword evidence="10" id="KW-1185">Reference proteome</keyword>
<evidence type="ECO:0000313" key="9">
    <source>
        <dbReference type="EMBL" id="ACV69395.1"/>
    </source>
</evidence>
<comment type="catalytic activity">
    <reaction evidence="4 7">
        <text>uridine(38/39/40) in tRNA = pseudouridine(38/39/40) in tRNA</text>
        <dbReference type="Rhea" id="RHEA:22376"/>
        <dbReference type="Rhea" id="RHEA-COMP:10085"/>
        <dbReference type="Rhea" id="RHEA-COMP:10087"/>
        <dbReference type="ChEBI" id="CHEBI:65314"/>
        <dbReference type="ChEBI" id="CHEBI:65315"/>
        <dbReference type="EC" id="5.4.99.12"/>
    </reaction>
</comment>
<dbReference type="Gene3D" id="3.30.70.660">
    <property type="entry name" value="Pseudouridine synthase I, catalytic domain, C-terminal subdomain"/>
    <property type="match status" value="1"/>
</dbReference>
<proteinExistence type="inferred from homology"/>
<name>C8X4C1_DESRD</name>
<dbReference type="FunFam" id="3.30.70.580:FF:000001">
    <property type="entry name" value="tRNA pseudouridine synthase A"/>
    <property type="match status" value="1"/>
</dbReference>
<comment type="similarity">
    <text evidence="1 4 7">Belongs to the tRNA pseudouridine synthase TruA family.</text>
</comment>
<dbReference type="PANTHER" id="PTHR11142:SF0">
    <property type="entry name" value="TRNA PSEUDOURIDINE SYNTHASE-LIKE 1"/>
    <property type="match status" value="1"/>
</dbReference>
<reference evidence="9 10" key="2">
    <citation type="journal article" date="2010" name="Stand. Genomic Sci.">
        <title>Complete genome sequence of Desulfohalobium retbaense type strain (HR(100)).</title>
        <authorList>
            <person name="Spring S."/>
            <person name="Nolan M."/>
            <person name="Lapidus A."/>
            <person name="Glavina Del Rio T."/>
            <person name="Copeland A."/>
            <person name="Tice H."/>
            <person name="Cheng J.F."/>
            <person name="Lucas S."/>
            <person name="Land M."/>
            <person name="Chen F."/>
            <person name="Bruce D."/>
            <person name="Goodwin L."/>
            <person name="Pitluck S."/>
            <person name="Ivanova N."/>
            <person name="Mavromatis K."/>
            <person name="Mikhailova N."/>
            <person name="Pati A."/>
            <person name="Chen A."/>
            <person name="Palaniappan K."/>
            <person name="Hauser L."/>
            <person name="Chang Y.J."/>
            <person name="Jeffries C.D."/>
            <person name="Munk C."/>
            <person name="Kiss H."/>
            <person name="Chain P."/>
            <person name="Han C."/>
            <person name="Brettin T."/>
            <person name="Detter J.C."/>
            <person name="Schuler E."/>
            <person name="Goker M."/>
            <person name="Rohde M."/>
            <person name="Bristow J."/>
            <person name="Eisen J.A."/>
            <person name="Markowitz V."/>
            <person name="Hugenholtz P."/>
            <person name="Kyrpides N.C."/>
            <person name="Klenk H.P."/>
        </authorList>
    </citation>
    <scope>NUCLEOTIDE SEQUENCE [LARGE SCALE GENOMIC DNA]</scope>
    <source>
        <strain evidence="9 10">DSM 5692</strain>
    </source>
</reference>
<evidence type="ECO:0000256" key="5">
    <source>
        <dbReference type="PIRSR" id="PIRSR001430-1"/>
    </source>
</evidence>
<dbReference type="KEGG" id="drt:Dret_2111"/>
<dbReference type="InterPro" id="IPR020103">
    <property type="entry name" value="PsdUridine_synth_cat_dom_sf"/>
</dbReference>
<gene>
    <name evidence="4" type="primary">truA</name>
    <name evidence="9" type="ordered locus">Dret_2111</name>
</gene>
<dbReference type="AlphaFoldDB" id="C8X4C1"/>
<dbReference type="Pfam" id="PF01416">
    <property type="entry name" value="PseudoU_synth_1"/>
    <property type="match status" value="2"/>
</dbReference>
<dbReference type="InterPro" id="IPR020094">
    <property type="entry name" value="TruA/RsuA/RluB/E/F_N"/>
</dbReference>
<dbReference type="RefSeq" id="WP_015752536.1">
    <property type="nucleotide sequence ID" value="NC_013223.1"/>
</dbReference>
<accession>C8X4C1</accession>
<evidence type="ECO:0000256" key="1">
    <source>
        <dbReference type="ARBA" id="ARBA00009375"/>
    </source>
</evidence>
<comment type="subunit">
    <text evidence="4">Homodimer.</text>
</comment>
<dbReference type="Gene3D" id="3.30.70.580">
    <property type="entry name" value="Pseudouridine synthase I, catalytic domain, N-terminal subdomain"/>
    <property type="match status" value="1"/>
</dbReference>
<evidence type="ECO:0000256" key="2">
    <source>
        <dbReference type="ARBA" id="ARBA00022694"/>
    </source>
</evidence>
<evidence type="ECO:0000256" key="3">
    <source>
        <dbReference type="ARBA" id="ARBA00023235"/>
    </source>
</evidence>
<dbReference type="OrthoDB" id="9811823at2"/>
<dbReference type="SUPFAM" id="SSF55120">
    <property type="entry name" value="Pseudouridine synthase"/>
    <property type="match status" value="1"/>
</dbReference>
<dbReference type="InterPro" id="IPR020095">
    <property type="entry name" value="PsdUridine_synth_TruA_C"/>
</dbReference>
<dbReference type="HOGENOM" id="CLU_014673_0_1_7"/>
<dbReference type="GO" id="GO:0031119">
    <property type="term" value="P:tRNA pseudouridine synthesis"/>
    <property type="evidence" value="ECO:0007669"/>
    <property type="project" value="UniProtKB-UniRule"/>
</dbReference>
<organism evidence="9 10">
    <name type="scientific">Desulfohalobium retbaense (strain ATCC 49708 / DSM 5692 / JCM 16813 / HR100)</name>
    <dbReference type="NCBI Taxonomy" id="485915"/>
    <lineage>
        <taxon>Bacteria</taxon>
        <taxon>Pseudomonadati</taxon>
        <taxon>Thermodesulfobacteriota</taxon>
        <taxon>Desulfovibrionia</taxon>
        <taxon>Desulfovibrionales</taxon>
        <taxon>Desulfohalobiaceae</taxon>
        <taxon>Desulfohalobium</taxon>
    </lineage>
</organism>
<keyword evidence="2 4" id="KW-0819">tRNA processing</keyword>
<dbReference type="HAMAP" id="MF_00171">
    <property type="entry name" value="TruA"/>
    <property type="match status" value="1"/>
</dbReference>
<feature type="domain" description="Pseudouridine synthase I TruA alpha/beta" evidence="8">
    <location>
        <begin position="7"/>
        <end position="103"/>
    </location>
</feature>
<sequence>MPRLKLVVAYTGTHFAGWQLQPRDRTVQGCLEDAFATLCQHPLRVHGAGRTDSGVHAVGQVCHCDIPPEKNHIPWQKALNAILPKDIAVCEAAYVRDDFHARFSAQAKEYAYTIWTEPRYVLPQRRPLVWSVGRVDEHKMAVAARMLTGTFDFAAFQNTGTPVSHTVRTVYHLAPEPGAAGNESTWLFHADGFLKQMVRNIMGCLVAVGRNKISVDEVKILLEGQKREMAPATAPPQGLCLRKVKYGELAGPDH</sequence>
<evidence type="ECO:0000259" key="8">
    <source>
        <dbReference type="Pfam" id="PF01416"/>
    </source>
</evidence>
<comment type="caution">
    <text evidence="4">Lacks conserved residue(s) required for the propagation of feature annotation.</text>
</comment>
<dbReference type="EC" id="5.4.99.12" evidence="4"/>
<dbReference type="eggNOG" id="COG0101">
    <property type="taxonomic scope" value="Bacteria"/>
</dbReference>
<feature type="domain" description="Pseudouridine synthase I TruA alpha/beta" evidence="8">
    <location>
        <begin position="143"/>
        <end position="246"/>
    </location>
</feature>
<feature type="active site" description="Nucleophile" evidence="4 5">
    <location>
        <position position="52"/>
    </location>
</feature>
<dbReference type="GO" id="GO:0003723">
    <property type="term" value="F:RNA binding"/>
    <property type="evidence" value="ECO:0007669"/>
    <property type="project" value="InterPro"/>
</dbReference>
<dbReference type="Proteomes" id="UP000001052">
    <property type="component" value="Chromosome"/>
</dbReference>
<dbReference type="InterPro" id="IPR001406">
    <property type="entry name" value="PsdUridine_synth_TruA"/>
</dbReference>
<dbReference type="PANTHER" id="PTHR11142">
    <property type="entry name" value="PSEUDOURIDYLATE SYNTHASE"/>
    <property type="match status" value="1"/>
</dbReference>
<evidence type="ECO:0000256" key="6">
    <source>
        <dbReference type="PIRSR" id="PIRSR001430-2"/>
    </source>
</evidence>
<protein>
    <recommendedName>
        <fullName evidence="4">tRNA pseudouridine synthase A</fullName>
        <ecNumber evidence="4">5.4.99.12</ecNumber>
    </recommendedName>
    <alternativeName>
        <fullName evidence="4">tRNA pseudouridine(38-40) synthase</fullName>
    </alternativeName>
    <alternativeName>
        <fullName evidence="4">tRNA pseudouridylate synthase I</fullName>
    </alternativeName>
    <alternativeName>
        <fullName evidence="4">tRNA-uridine isomerase I</fullName>
    </alternativeName>
</protein>
<evidence type="ECO:0000256" key="7">
    <source>
        <dbReference type="RuleBase" id="RU003792"/>
    </source>
</evidence>
<dbReference type="STRING" id="485915.Dret_2111"/>
<dbReference type="CDD" id="cd02570">
    <property type="entry name" value="PseudoU_synth_EcTruA"/>
    <property type="match status" value="1"/>
</dbReference>